<accession>A0ABU9TS23</accession>
<comment type="caution">
    <text evidence="3">The sequence shown here is derived from an EMBL/GenBank/DDBJ whole genome shotgun (WGS) entry which is preliminary data.</text>
</comment>
<dbReference type="EMBL" id="JBBMRA010000007">
    <property type="protein sequence ID" value="MEM5536528.1"/>
    <property type="molecule type" value="Genomic_DNA"/>
</dbReference>
<feature type="transmembrane region" description="Helical" evidence="1">
    <location>
        <begin position="6"/>
        <end position="24"/>
    </location>
</feature>
<feature type="domain" description="DUF2489" evidence="2">
    <location>
        <begin position="18"/>
        <end position="149"/>
    </location>
</feature>
<evidence type="ECO:0000259" key="2">
    <source>
        <dbReference type="Pfam" id="PF10675"/>
    </source>
</evidence>
<protein>
    <submittedName>
        <fullName evidence="3">DUF2489 domain-containing protein</fullName>
    </submittedName>
</protein>
<sequence length="161" mass="18849">MSKEYIYFLTALLLCVCVVLLIYIQRKFKQMKAIKREEELQKKRVAERYKEQRAYLIESIGVIAKAYESDERLSCTEACMRLSTLLSALSPTLLDKPELSVIREVHRKTEHIPVKDKWKALSKQERWGFSKEMAKVESEHETDVIAAATYLTTYDFDLIVH</sequence>
<keyword evidence="1" id="KW-0812">Transmembrane</keyword>
<dbReference type="Pfam" id="PF10675">
    <property type="entry name" value="DUF2489"/>
    <property type="match status" value="1"/>
</dbReference>
<name>A0ABU9TS23_9GAMM</name>
<evidence type="ECO:0000313" key="3">
    <source>
        <dbReference type="EMBL" id="MEM5536528.1"/>
    </source>
</evidence>
<dbReference type="Proteomes" id="UP001449225">
    <property type="component" value="Unassembled WGS sequence"/>
</dbReference>
<proteinExistence type="predicted"/>
<organism evidence="3 4">
    <name type="scientific">Neptuniibacter pectenicola</name>
    <dbReference type="NCBI Taxonomy" id="1806669"/>
    <lineage>
        <taxon>Bacteria</taxon>
        <taxon>Pseudomonadati</taxon>
        <taxon>Pseudomonadota</taxon>
        <taxon>Gammaproteobacteria</taxon>
        <taxon>Oceanospirillales</taxon>
        <taxon>Oceanospirillaceae</taxon>
        <taxon>Neptuniibacter</taxon>
    </lineage>
</organism>
<evidence type="ECO:0000313" key="4">
    <source>
        <dbReference type="Proteomes" id="UP001449225"/>
    </source>
</evidence>
<dbReference type="InterPro" id="IPR019617">
    <property type="entry name" value="DUF2489"/>
</dbReference>
<keyword evidence="1" id="KW-1133">Transmembrane helix</keyword>
<keyword evidence="4" id="KW-1185">Reference proteome</keyword>
<reference evidence="3 4" key="1">
    <citation type="submission" date="2024-03" db="EMBL/GenBank/DDBJ databases">
        <title>Community enrichment and isolation of bacterial strains for fucoidan degradation.</title>
        <authorList>
            <person name="Sichert A."/>
        </authorList>
    </citation>
    <scope>NUCLEOTIDE SEQUENCE [LARGE SCALE GENOMIC DNA]</scope>
    <source>
        <strain evidence="3 4">AS76</strain>
    </source>
</reference>
<gene>
    <name evidence="3" type="ORF">WNY58_09005</name>
</gene>
<keyword evidence="1" id="KW-0472">Membrane</keyword>
<dbReference type="RefSeq" id="WP_342854332.1">
    <property type="nucleotide sequence ID" value="NZ_JBBMRA010000007.1"/>
</dbReference>
<evidence type="ECO:0000256" key="1">
    <source>
        <dbReference type="SAM" id="Phobius"/>
    </source>
</evidence>